<dbReference type="PROSITE" id="PS01280">
    <property type="entry name" value="GIDA_1"/>
    <property type="match status" value="1"/>
</dbReference>
<dbReference type="OrthoDB" id="3329at2759"/>
<keyword evidence="5" id="KW-0819">tRNA processing</keyword>
<dbReference type="InterPro" id="IPR020595">
    <property type="entry name" value="MnmG-rel_CS"/>
</dbReference>
<dbReference type="FunFam" id="1.10.150.570:FF:000001">
    <property type="entry name" value="tRNA uridine 5-carboxymethylaminomethyl modification enzyme MnmG"/>
    <property type="match status" value="1"/>
</dbReference>
<dbReference type="InterPro" id="IPR026904">
    <property type="entry name" value="MnmG_C"/>
</dbReference>
<dbReference type="GO" id="GO:0050660">
    <property type="term" value="F:flavin adenine dinucleotide binding"/>
    <property type="evidence" value="ECO:0007669"/>
    <property type="project" value="InterPro"/>
</dbReference>
<organism evidence="10 11">
    <name type="scientific">Chloropicon primus</name>
    <dbReference type="NCBI Taxonomy" id="1764295"/>
    <lineage>
        <taxon>Eukaryota</taxon>
        <taxon>Viridiplantae</taxon>
        <taxon>Chlorophyta</taxon>
        <taxon>Chloropicophyceae</taxon>
        <taxon>Chloropicales</taxon>
        <taxon>Chloropicaceae</taxon>
        <taxon>Chloropicon</taxon>
    </lineage>
</organism>
<dbReference type="InterPro" id="IPR049312">
    <property type="entry name" value="GIDA_C_N"/>
</dbReference>
<dbReference type="GO" id="GO:0005739">
    <property type="term" value="C:mitochondrion"/>
    <property type="evidence" value="ECO:0007669"/>
    <property type="project" value="GOC"/>
</dbReference>
<dbReference type="Proteomes" id="UP000316726">
    <property type="component" value="Chromosome 3"/>
</dbReference>
<keyword evidence="6" id="KW-0274">FAD</keyword>
<gene>
    <name evidence="10" type="ORF">A3770_03p23050</name>
</gene>
<dbReference type="AlphaFoldDB" id="A0A5B8MH99"/>
<dbReference type="SUPFAM" id="SSF51905">
    <property type="entry name" value="FAD/NAD(P)-binding domain"/>
    <property type="match status" value="1"/>
</dbReference>
<name>A0A5B8MH99_9CHLO</name>
<dbReference type="GO" id="GO:0070899">
    <property type="term" value="P:mitochondrial tRNA wobble uridine modification"/>
    <property type="evidence" value="ECO:0007669"/>
    <property type="project" value="UniProtKB-ARBA"/>
</dbReference>
<evidence type="ECO:0000256" key="7">
    <source>
        <dbReference type="ARBA" id="ARBA00023027"/>
    </source>
</evidence>
<dbReference type="NCBIfam" id="TIGR00136">
    <property type="entry name" value="mnmG_gidA"/>
    <property type="match status" value="1"/>
</dbReference>
<dbReference type="PANTHER" id="PTHR11806">
    <property type="entry name" value="GLUCOSE INHIBITED DIVISION PROTEIN A"/>
    <property type="match status" value="1"/>
</dbReference>
<keyword evidence="7" id="KW-0520">NAD</keyword>
<evidence type="ECO:0000259" key="9">
    <source>
        <dbReference type="SMART" id="SM01228"/>
    </source>
</evidence>
<dbReference type="InterPro" id="IPR036188">
    <property type="entry name" value="FAD/NAD-bd_sf"/>
</dbReference>
<feature type="region of interest" description="Disordered" evidence="8">
    <location>
        <begin position="695"/>
        <end position="714"/>
    </location>
</feature>
<evidence type="ECO:0000313" key="10">
    <source>
        <dbReference type="EMBL" id="QDZ19787.1"/>
    </source>
</evidence>
<dbReference type="InterPro" id="IPR040131">
    <property type="entry name" value="MnmG_N"/>
</dbReference>
<evidence type="ECO:0000256" key="3">
    <source>
        <dbReference type="ARBA" id="ARBA00022490"/>
    </source>
</evidence>
<protein>
    <submittedName>
        <fullName evidence="10">tRNA uridine 5-carboxymethylaminomethyl modification enzyme</fullName>
    </submittedName>
</protein>
<dbReference type="SMART" id="SM01228">
    <property type="entry name" value="GIDA_assoc_3"/>
    <property type="match status" value="1"/>
</dbReference>
<dbReference type="InterPro" id="IPR002218">
    <property type="entry name" value="MnmG-rel"/>
</dbReference>
<dbReference type="FunFam" id="3.50.50.60:FF:000094">
    <property type="entry name" value="tRNA uridine 5-carboxymethylaminomethyl modification enzyme MnmG"/>
    <property type="match status" value="1"/>
</dbReference>
<dbReference type="InterPro" id="IPR044920">
    <property type="entry name" value="MnmG_C_subdom_sf"/>
</dbReference>
<dbReference type="PRINTS" id="PR00411">
    <property type="entry name" value="PNDRDTASEI"/>
</dbReference>
<dbReference type="Gene3D" id="1.10.150.570">
    <property type="entry name" value="GidA associated domain, C-terminal subdomain"/>
    <property type="match status" value="1"/>
</dbReference>
<accession>A0A5B8MH99</accession>
<feature type="domain" description="tRNA uridine 5-carboxymethylaminomethyl modification enzyme C-terminal subdomain" evidence="9">
    <location>
        <begin position="618"/>
        <end position="689"/>
    </location>
</feature>
<dbReference type="FunFam" id="3.50.50.60:FF:000119">
    <property type="entry name" value="tRNA uridine 5-carboxymethylaminomethyl modification enzyme MnmG"/>
    <property type="match status" value="1"/>
</dbReference>
<dbReference type="Pfam" id="PF01134">
    <property type="entry name" value="GIDA"/>
    <property type="match status" value="1"/>
</dbReference>
<evidence type="ECO:0000256" key="5">
    <source>
        <dbReference type="ARBA" id="ARBA00022694"/>
    </source>
</evidence>
<dbReference type="GO" id="GO:0030488">
    <property type="term" value="P:tRNA methylation"/>
    <property type="evidence" value="ECO:0007669"/>
    <property type="project" value="TreeGrafter"/>
</dbReference>
<evidence type="ECO:0000256" key="2">
    <source>
        <dbReference type="ARBA" id="ARBA00007653"/>
    </source>
</evidence>
<comment type="cofactor">
    <cofactor evidence="1">
        <name>FAD</name>
        <dbReference type="ChEBI" id="CHEBI:57692"/>
    </cofactor>
</comment>
<dbReference type="PANTHER" id="PTHR11806:SF0">
    <property type="entry name" value="PROTEIN MTO1 HOMOLOG, MITOCHONDRIAL"/>
    <property type="match status" value="1"/>
</dbReference>
<dbReference type="InterPro" id="IPR047001">
    <property type="entry name" value="MnmG_C_subdom"/>
</dbReference>
<keyword evidence="11" id="KW-1185">Reference proteome</keyword>
<evidence type="ECO:0000256" key="1">
    <source>
        <dbReference type="ARBA" id="ARBA00001974"/>
    </source>
</evidence>
<dbReference type="Gene3D" id="1.10.10.1800">
    <property type="entry name" value="tRNA uridine 5-carboxymethylaminomethyl modification enzyme MnmG/GidA"/>
    <property type="match status" value="1"/>
</dbReference>
<evidence type="ECO:0000256" key="8">
    <source>
        <dbReference type="SAM" id="MobiDB-lite"/>
    </source>
</evidence>
<comment type="similarity">
    <text evidence="2">Belongs to the MnmG family.</text>
</comment>
<evidence type="ECO:0000313" key="11">
    <source>
        <dbReference type="Proteomes" id="UP000316726"/>
    </source>
</evidence>
<sequence>MAVASRIGWKGATRTERAWTRGADMFRAALRTAGCGQWTLPRRGVVPSRSRWNDLSTRARGPGACRALGTTSSAEHERYDVIVVGGGHAGCEAALASARLGCDTLLVNLNLDRIAWQPCNPAVGGAGKSQLVHEIDALGGEMGKVADKTYVQKRVLNRSKGPAVWSLRAQTDKHLYSREMKDVLDSCPNLSLREAMVVDLKLGPNDEIEGVVTHFGITLLAKAVVVTTGTFMNGRIWVGKQSAPAGRAGEAPSVGLTETLQSLGFETERLKTGTPPRVDRRTIDFSKLEEQKGDEDLKWFTYDTRYHKPREQMSCFITHTSKETHRMIEENLHETPTYGGWASSKGPRYCPSIEDKIVRFKDKERHQVFLEPEGFTTPEIYVQGLSTGLPERLQLPLLRTLPGMENCRMLRNAYAVEYDYLPAHQCTSSLETKKISGLFLSGQINGTTGYEEAGAQGIIAGINAARKVRGETLVTLPRESSYIGTLIDDLVTKDLREPYRVLTSRSEHRLLLRSDNADMRLTAIGREIGLVGDDRWQMFVEKSERVKAESERLQNTRIAPTDPLAVAAMELSGHNVSQHVTLEHLLRRPKISYELLDAHDLGSKDLDKIEKETVEINIKYDGFIKRAAHQMKQMSSKEHKEIPQGIDYASINIISMEAREKLAKFQPRTIGQAARIGGVNPSDIQALLLHMEVSKRKKDPKKAGAKKKNKAVVQ</sequence>
<dbReference type="EMBL" id="CP031036">
    <property type="protein sequence ID" value="QDZ19787.1"/>
    <property type="molecule type" value="Genomic_DNA"/>
</dbReference>
<proteinExistence type="inferred from homology"/>
<reference evidence="10 11" key="1">
    <citation type="submission" date="2018-07" db="EMBL/GenBank/DDBJ databases">
        <title>The complete nuclear genome of the prasinophyte Chloropicon primus (CCMP1205).</title>
        <authorList>
            <person name="Pombert J.-F."/>
            <person name="Otis C."/>
            <person name="Turmel M."/>
            <person name="Lemieux C."/>
        </authorList>
    </citation>
    <scope>NUCLEOTIDE SEQUENCE [LARGE SCALE GENOMIC DNA]</scope>
    <source>
        <strain evidence="10 11">CCMP1205</strain>
    </source>
</reference>
<dbReference type="InterPro" id="IPR004416">
    <property type="entry name" value="MnmG"/>
</dbReference>
<dbReference type="Pfam" id="PF21680">
    <property type="entry name" value="GIDA_C_1st"/>
    <property type="match status" value="1"/>
</dbReference>
<dbReference type="HAMAP" id="MF_00129">
    <property type="entry name" value="MnmG_GidA"/>
    <property type="match status" value="1"/>
</dbReference>
<evidence type="ECO:0000256" key="4">
    <source>
        <dbReference type="ARBA" id="ARBA00022630"/>
    </source>
</evidence>
<evidence type="ECO:0000256" key="6">
    <source>
        <dbReference type="ARBA" id="ARBA00022827"/>
    </source>
</evidence>
<keyword evidence="4" id="KW-0285">Flavoprotein</keyword>
<dbReference type="Gene3D" id="3.50.50.60">
    <property type="entry name" value="FAD/NAD(P)-binding domain"/>
    <property type="match status" value="2"/>
</dbReference>
<dbReference type="STRING" id="1764295.A0A5B8MH99"/>
<dbReference type="Pfam" id="PF13932">
    <property type="entry name" value="SAM_GIDA_C"/>
    <property type="match status" value="1"/>
</dbReference>
<keyword evidence="3" id="KW-0963">Cytoplasm</keyword>
<dbReference type="FunFam" id="1.10.10.1800:FF:000001">
    <property type="entry name" value="tRNA uridine 5-carboxymethylaminomethyl modification enzyme MnmG"/>
    <property type="match status" value="1"/>
</dbReference>